<organism evidence="9 10">
    <name type="scientific">Clavelina lepadiformis</name>
    <name type="common">Light-bulb sea squirt</name>
    <name type="synonym">Ascidia lepadiformis</name>
    <dbReference type="NCBI Taxonomy" id="159417"/>
    <lineage>
        <taxon>Eukaryota</taxon>
        <taxon>Metazoa</taxon>
        <taxon>Chordata</taxon>
        <taxon>Tunicata</taxon>
        <taxon>Ascidiacea</taxon>
        <taxon>Aplousobranchia</taxon>
        <taxon>Clavelinidae</taxon>
        <taxon>Clavelina</taxon>
    </lineage>
</organism>
<dbReference type="PANTHER" id="PTHR10342">
    <property type="entry name" value="ARYLSULFATASE"/>
    <property type="match status" value="1"/>
</dbReference>
<evidence type="ECO:0000256" key="1">
    <source>
        <dbReference type="ARBA" id="ARBA00001913"/>
    </source>
</evidence>
<feature type="signal peptide" evidence="7">
    <location>
        <begin position="1"/>
        <end position="21"/>
    </location>
</feature>
<dbReference type="InterPro" id="IPR000917">
    <property type="entry name" value="Sulfatase_N"/>
</dbReference>
<accession>A0ABP0F6S9</accession>
<evidence type="ECO:0000256" key="6">
    <source>
        <dbReference type="ARBA" id="ARBA00023180"/>
    </source>
</evidence>
<keyword evidence="10" id="KW-1185">Reference proteome</keyword>
<evidence type="ECO:0000256" key="5">
    <source>
        <dbReference type="ARBA" id="ARBA00022837"/>
    </source>
</evidence>
<evidence type="ECO:0000256" key="4">
    <source>
        <dbReference type="ARBA" id="ARBA00022801"/>
    </source>
</evidence>
<evidence type="ECO:0000313" key="10">
    <source>
        <dbReference type="Proteomes" id="UP001642483"/>
    </source>
</evidence>
<dbReference type="Gene3D" id="3.30.1120.10">
    <property type="match status" value="1"/>
</dbReference>
<dbReference type="CDD" id="cd16029">
    <property type="entry name" value="4-S"/>
    <property type="match status" value="1"/>
</dbReference>
<evidence type="ECO:0000256" key="3">
    <source>
        <dbReference type="ARBA" id="ARBA00022723"/>
    </source>
</evidence>
<dbReference type="InterPro" id="IPR024607">
    <property type="entry name" value="Sulfatase_CS"/>
</dbReference>
<keyword evidence="5" id="KW-0106">Calcium</keyword>
<dbReference type="InterPro" id="IPR047115">
    <property type="entry name" value="ARSB"/>
</dbReference>
<keyword evidence="3" id="KW-0479">Metal-binding</keyword>
<evidence type="ECO:0000256" key="2">
    <source>
        <dbReference type="ARBA" id="ARBA00008779"/>
    </source>
</evidence>
<keyword evidence="7" id="KW-0732">Signal</keyword>
<dbReference type="PANTHER" id="PTHR10342:SF274">
    <property type="entry name" value="ARYLSULFATASE B"/>
    <property type="match status" value="1"/>
</dbReference>
<keyword evidence="4" id="KW-0378">Hydrolase</keyword>
<feature type="chain" id="PRO_5045474786" description="Sulfatase N-terminal domain-containing protein" evidence="7">
    <location>
        <begin position="22"/>
        <end position="522"/>
    </location>
</feature>
<dbReference type="SUPFAM" id="SSF53649">
    <property type="entry name" value="Alkaline phosphatase-like"/>
    <property type="match status" value="1"/>
</dbReference>
<reference evidence="9 10" key="1">
    <citation type="submission" date="2024-02" db="EMBL/GenBank/DDBJ databases">
        <authorList>
            <person name="Daric V."/>
            <person name="Darras S."/>
        </authorList>
    </citation>
    <scope>NUCLEOTIDE SEQUENCE [LARGE SCALE GENOMIC DNA]</scope>
</reference>
<evidence type="ECO:0000259" key="8">
    <source>
        <dbReference type="Pfam" id="PF00884"/>
    </source>
</evidence>
<gene>
    <name evidence="9" type="ORF">CVLEPA_LOCUS3661</name>
</gene>
<dbReference type="Gene3D" id="3.40.720.10">
    <property type="entry name" value="Alkaline Phosphatase, subunit A"/>
    <property type="match status" value="1"/>
</dbReference>
<protein>
    <recommendedName>
        <fullName evidence="8">Sulfatase N-terminal domain-containing protein</fullName>
    </recommendedName>
</protein>
<feature type="domain" description="Sulfatase N-terminal" evidence="8">
    <location>
        <begin position="27"/>
        <end position="345"/>
    </location>
</feature>
<comment type="cofactor">
    <cofactor evidence="1">
        <name>Ca(2+)</name>
        <dbReference type="ChEBI" id="CHEBI:29108"/>
    </cofactor>
</comment>
<comment type="similarity">
    <text evidence="2">Belongs to the sulfatase family.</text>
</comment>
<proteinExistence type="inferred from homology"/>
<dbReference type="PROSITE" id="PS00149">
    <property type="entry name" value="SULFATASE_2"/>
    <property type="match status" value="1"/>
</dbReference>
<comment type="caution">
    <text evidence="9">The sequence shown here is derived from an EMBL/GenBank/DDBJ whole genome shotgun (WGS) entry which is preliminary data.</text>
</comment>
<dbReference type="Pfam" id="PF00884">
    <property type="entry name" value="Sulfatase"/>
    <property type="match status" value="1"/>
</dbReference>
<sequence length="522" mass="59153">MDLKCILLIVGLVVFTGTASGNKPAKPNIVFILADDFGFNDIGYHAVNHNSKMKTPFLDSLAMAGVRLENYYVQPICSPSRSQLMSGRYQIHTGLQHYIIEPRQRHGLPLDNILLPEQLKRCGYNTHMVGKWHLGFFKEEYTPWKRGFDTYFGYLTGGEDYYTRYRCDGAKFCGYDMSTEGGPTNKTYGEYSAHFFASKAGEVIKSHNTSNPMFLYVAFQSVHSPMQVPESYSKPFAFIKDKNRQIYGGMVAAMDEAVKNITEHLQAAGMWDNTLLIFSTDNGGQTLSGGNNWPLRGRKLTLWEGGVKGVGFVHGKILNVPNPNVITNNELIHVSDWFPTILSAAQCQKAPGTQSLDGYDQWNTILKNARSSRSEILHNIDPLFVPMYYKKTKFTNSTVRMGFDTSVHAGIRVRDWKLLTGEQGMDSWVEPPESHVSTEYHDVDQLDHPGYQMFNHKPVQLFNIKYDPEERVEVSDLYPEIVDELLARLVVYNKTAVPVVFPPEEEEADPARLGGFWQPWVK</sequence>
<dbReference type="Proteomes" id="UP001642483">
    <property type="component" value="Unassembled WGS sequence"/>
</dbReference>
<evidence type="ECO:0000313" key="9">
    <source>
        <dbReference type="EMBL" id="CAK8673927.1"/>
    </source>
</evidence>
<dbReference type="InterPro" id="IPR017850">
    <property type="entry name" value="Alkaline_phosphatase_core_sf"/>
</dbReference>
<keyword evidence="6" id="KW-0325">Glycoprotein</keyword>
<evidence type="ECO:0000256" key="7">
    <source>
        <dbReference type="SAM" id="SignalP"/>
    </source>
</evidence>
<name>A0ABP0F6S9_CLALP</name>
<dbReference type="EMBL" id="CAWYQH010000002">
    <property type="protein sequence ID" value="CAK8673927.1"/>
    <property type="molecule type" value="Genomic_DNA"/>
</dbReference>